<evidence type="ECO:0000259" key="2">
    <source>
        <dbReference type="Pfam" id="PF22768"/>
    </source>
</evidence>
<dbReference type="Pfam" id="PF05709">
    <property type="entry name" value="Sipho_tail"/>
    <property type="match status" value="1"/>
</dbReference>
<proteinExistence type="predicted"/>
<dbReference type="EMBL" id="BK015356">
    <property type="protein sequence ID" value="DAE02947.1"/>
    <property type="molecule type" value="Genomic_DNA"/>
</dbReference>
<dbReference type="InterPro" id="IPR008841">
    <property type="entry name" value="Siphovirus-type_tail_N"/>
</dbReference>
<evidence type="ECO:0000313" key="3">
    <source>
        <dbReference type="EMBL" id="DAE02947.1"/>
    </source>
</evidence>
<feature type="domain" description="Siphovirus-type tail component C-terminal" evidence="2">
    <location>
        <begin position="165"/>
        <end position="260"/>
    </location>
</feature>
<dbReference type="InterPro" id="IPR006520">
    <property type="entry name" value="Dit_BPSPP_N"/>
</dbReference>
<sequence length="261" mass="30043">MYNFTDTNEILKSYEMGIQTTFNGKTLERELTNANGAFQTVMISGRGVVDQEHQTVDVTGRDGKVFRRKSYKEREIEITALISGINNSAFRLQFEKLNELLDTNEPSDLIFGDEPDRIYKAQFESADIPDEESNQQIIKLKMICYDPKKLTNKKTVTGNQVNYAGSKETFPKISFMVGVNVNEINLLHVEQQKYIRLKGTYTQGNRIEIDMKERTIKLNGRNELKNFDMVNSRFFSLQKGANTLRLTPSSQLTIEYSEVYQ</sequence>
<accession>A0A8S5P928</accession>
<evidence type="ECO:0000259" key="1">
    <source>
        <dbReference type="Pfam" id="PF05709"/>
    </source>
</evidence>
<dbReference type="Pfam" id="PF22768">
    <property type="entry name" value="SPP1_Dit"/>
    <property type="match status" value="1"/>
</dbReference>
<reference evidence="3" key="1">
    <citation type="journal article" date="2021" name="Proc. Natl. Acad. Sci. U.S.A.">
        <title>A Catalog of Tens of Thousands of Viruses from Human Metagenomes Reveals Hidden Associations with Chronic Diseases.</title>
        <authorList>
            <person name="Tisza M.J."/>
            <person name="Buck C.B."/>
        </authorList>
    </citation>
    <scope>NUCLEOTIDE SEQUENCE</scope>
    <source>
        <strain evidence="3">CtM4S20</strain>
    </source>
</reference>
<feature type="domain" description="Siphovirus-type tail component RIFT-related" evidence="1">
    <location>
        <begin position="48"/>
        <end position="144"/>
    </location>
</feature>
<keyword evidence="3" id="KW-0675">Receptor</keyword>
<dbReference type="NCBIfam" id="TIGR01633">
    <property type="entry name" value="phi3626_gp14_N"/>
    <property type="match status" value="1"/>
</dbReference>
<organism evidence="3">
    <name type="scientific">Siphoviridae sp. ctM4S20</name>
    <dbReference type="NCBI Taxonomy" id="2825458"/>
    <lineage>
        <taxon>Viruses</taxon>
        <taxon>Duplodnaviria</taxon>
        <taxon>Heunggongvirae</taxon>
        <taxon>Uroviricota</taxon>
        <taxon>Caudoviricetes</taxon>
    </lineage>
</organism>
<protein>
    <submittedName>
        <fullName evidence="3">Receptor binding protein</fullName>
    </submittedName>
</protein>
<dbReference type="InterPro" id="IPR054738">
    <property type="entry name" value="Siphovirus-type_tail_C"/>
</dbReference>
<dbReference type="Gene3D" id="2.60.120.860">
    <property type="match status" value="1"/>
</dbReference>
<dbReference type="Gene3D" id="2.40.30.200">
    <property type="match status" value="1"/>
</dbReference>
<name>A0A8S5P928_9CAUD</name>